<evidence type="ECO:0000313" key="2">
    <source>
        <dbReference type="EMBL" id="EFQ03513.1"/>
    </source>
</evidence>
<organism evidence="2 3">
    <name type="scientific">Megasphaera micronuciformis F0359</name>
    <dbReference type="NCBI Taxonomy" id="706434"/>
    <lineage>
        <taxon>Bacteria</taxon>
        <taxon>Bacillati</taxon>
        <taxon>Bacillota</taxon>
        <taxon>Negativicutes</taxon>
        <taxon>Veillonellales</taxon>
        <taxon>Veillonellaceae</taxon>
        <taxon>Megasphaera</taxon>
    </lineage>
</organism>
<keyword evidence="3" id="KW-1185">Reference proteome</keyword>
<dbReference type="NCBIfam" id="TIGR03936">
    <property type="entry name" value="sam_1_link_chp"/>
    <property type="match status" value="1"/>
</dbReference>
<accession>E2ZDF1</accession>
<comment type="caution">
    <text evidence="2">The sequence shown here is derived from an EMBL/GenBank/DDBJ whole genome shotgun (WGS) entry which is preliminary data.</text>
</comment>
<dbReference type="STRING" id="706434.HMPREF9429_01454"/>
<dbReference type="Proteomes" id="UP000003195">
    <property type="component" value="Unassembled WGS sequence"/>
</dbReference>
<dbReference type="OrthoDB" id="9780488at2"/>
<dbReference type="HOGENOM" id="CLU_083579_0_1_9"/>
<feature type="domain" description="DUF2344" evidence="1">
    <location>
        <begin position="3"/>
        <end position="193"/>
    </location>
</feature>
<evidence type="ECO:0000313" key="3">
    <source>
        <dbReference type="Proteomes" id="UP000003195"/>
    </source>
</evidence>
<dbReference type="RefSeq" id="WP_006942649.1">
    <property type="nucleotide sequence ID" value="NZ_GL538208.1"/>
</dbReference>
<dbReference type="EMBL" id="AECS01000039">
    <property type="protein sequence ID" value="EFQ03513.1"/>
    <property type="molecule type" value="Genomic_DNA"/>
</dbReference>
<gene>
    <name evidence="2" type="ORF">HMPREF9429_01454</name>
</gene>
<dbReference type="InterPro" id="IPR018768">
    <property type="entry name" value="DUF2344"/>
</dbReference>
<sequence length="235" mass="26804">MARLRLAIKKDKALRFLSHLDFARAVRYVVIRADLPVQYSEGFNPHMKIAFASALGVGVAAAEEYMDIELAETVDVEDVKRRMNEKAPEGFAVLEGRYVSDKAPKLMAIANYAEYLLSGPLTESIEEDVINRRLAMFNKAEEAVYEKYSPKTRKTRYINVKDHVLEPITAQIDGSDIHLRVRIYQNESGAVKPSQVWELLARQFDIPVDPTLMLAERTGLWSRQKGENRTLFEMP</sequence>
<dbReference type="AlphaFoldDB" id="E2ZDF1"/>
<protein>
    <submittedName>
        <fullName evidence="2">Radical SAM-linked protein</fullName>
    </submittedName>
</protein>
<proteinExistence type="predicted"/>
<dbReference type="Pfam" id="PF10105">
    <property type="entry name" value="DUF2344"/>
    <property type="match status" value="1"/>
</dbReference>
<dbReference type="eggNOG" id="COG5011">
    <property type="taxonomic scope" value="Bacteria"/>
</dbReference>
<reference evidence="2 3" key="1">
    <citation type="submission" date="2010-08" db="EMBL/GenBank/DDBJ databases">
        <authorList>
            <person name="Weinstock G."/>
            <person name="Sodergren E."/>
            <person name="Clifton S."/>
            <person name="Fulton L."/>
            <person name="Fulton B."/>
            <person name="Courtney L."/>
            <person name="Fronick C."/>
            <person name="Harrison M."/>
            <person name="Strong C."/>
            <person name="Farmer C."/>
            <person name="Delahaunty K."/>
            <person name="Markovic C."/>
            <person name="Hall O."/>
            <person name="Minx P."/>
            <person name="Tomlinson C."/>
            <person name="Mitreva M."/>
            <person name="Hou S."/>
            <person name="Chen J."/>
            <person name="Wollam A."/>
            <person name="Pepin K.H."/>
            <person name="Johnson M."/>
            <person name="Bhonagiri V."/>
            <person name="Zhang X."/>
            <person name="Suruliraj S."/>
            <person name="Warren W."/>
            <person name="Chinwalla A."/>
            <person name="Mardis E.R."/>
            <person name="Wilson R.K."/>
        </authorList>
    </citation>
    <scope>NUCLEOTIDE SEQUENCE [LARGE SCALE GENOMIC DNA]</scope>
    <source>
        <strain evidence="2 3">F0359</strain>
    </source>
</reference>
<evidence type="ECO:0000259" key="1">
    <source>
        <dbReference type="Pfam" id="PF10105"/>
    </source>
</evidence>
<name>E2ZDF1_9FIRM</name>